<dbReference type="InterPro" id="IPR019786">
    <property type="entry name" value="Zinc_finger_PHD-type_CS"/>
</dbReference>
<evidence type="ECO:0000256" key="4">
    <source>
        <dbReference type="ARBA" id="ARBA00022723"/>
    </source>
</evidence>
<evidence type="ECO:0000256" key="3">
    <source>
        <dbReference type="ARBA" id="ARBA00021616"/>
    </source>
</evidence>
<feature type="compositionally biased region" description="Low complexity" evidence="8">
    <location>
        <begin position="1096"/>
        <end position="1106"/>
    </location>
</feature>
<feature type="domain" description="PHD-type" evidence="9">
    <location>
        <begin position="73"/>
        <end position="123"/>
    </location>
</feature>
<dbReference type="STRING" id="870435.A0A0C3PAV2"/>
<protein>
    <recommendedName>
        <fullName evidence="3">Transcription factor BYE1</fullName>
    </recommendedName>
</protein>
<sequence length="1106" mass="120996">MASRSRRKSSLAAKGGSMAVGKDASTIKYTRHREKMSKTDDHGSDGEKENKIKPARGKTPKPFMKTAHDDTATKYCLCDQPDDGSPMVCCSLCNEWYHFRCVNLGLEDASELEVYVCPTCHAKTGRRSIMQWENIDGHQDASNRGRNEENSDRFVSTPPPALLPSESEEEADSEDEYVAEPEKAKGKSFSKRRARKYPESSDSDEQPGDIQDGRQSSRKGGNPSRGSSERKMSPASSSQLKRKSTAASQTPAAKRRKSSDGAASAEEDVARKYCLGKLQEMFLPVFLRYPSADSPDGSGNKIELKPEDLDETGKQRLENEAKTFASELEQSIFDIYAEPDKHGKLGVGPKYKERFRMLTFNLSQADRVAIHKRICFSSISAKELALMSSTDLANEETKQSIKMAEQEALEHSILQKTTVPRAKITHKGLQDIEDVNGEATVLVREREKEREREEEERRERERQARLRAAEQHQKQQTNSMSHGSVPPESPITSHGPAWGDPPSATSQVVSSDSLSPTVGSGERPAAHSLFAHPYQMQLSEPELDIADLIHFHDEEPSPREGTTDLQPIAALEGPVTSDEPVPSAQPDPSPLELSDISSPTAHDSVAETQNKLLKPETPVKTTFDLNALWSAPKEESVPQKPEEAPVLEVKDQPMSTDTSHQEATDQDFDMFLEKEQEPEVKAVEDPEAPLKAMPTVWQGKIALPLDSPVAEEAHVTARQVGGRNLDATSILWKTLFVSDTLRIEGRVQTDVAAQFLLQMRLNPQKELIACAFLPEPADAKLQTFIDFLLKKNRHGLVFPWGQSPKDHHPGKELYLVPLRANAPLPDYMELLDDLRLPKVRTSDIIVGIWILVKGKLTALPALPPPPVVSSLPPVSTSFNVPGAGASIPPQPQPHSHAGPISPLLPAIQAYPQLANPALAAEVAALSPEQIQAILQALPSSNGVSSMSSLPMGVASALGNTSSTPQQPRILQPGAAAPPQWNGAMLNFPPFSPNSVSVSQFGTQPTSQHSIPSPIRQPPSGPSGRGAPNHGHYDHLNDDRDFRRGPGYDRGDRGGWQGGRGRGRSRGWGRGGGPPSYRPVDSGWGRGRGQDDGGRPDTGPQRGSRRW</sequence>
<dbReference type="SUPFAM" id="SSF57903">
    <property type="entry name" value="FYVE/PHD zinc finger"/>
    <property type="match status" value="1"/>
</dbReference>
<feature type="region of interest" description="Disordered" evidence="8">
    <location>
        <begin position="573"/>
        <end position="618"/>
    </location>
</feature>
<feature type="domain" description="TFIIS central" evidence="10">
    <location>
        <begin position="270"/>
        <end position="420"/>
    </location>
</feature>
<dbReference type="GO" id="GO:0031440">
    <property type="term" value="P:regulation of mRNA 3'-end processing"/>
    <property type="evidence" value="ECO:0007669"/>
    <property type="project" value="TreeGrafter"/>
</dbReference>
<dbReference type="SUPFAM" id="SSF46942">
    <property type="entry name" value="Elongation factor TFIIS domain 2"/>
    <property type="match status" value="1"/>
</dbReference>
<dbReference type="GO" id="GO:0001139">
    <property type="term" value="F:RNA polymerase II complex recruiting activity"/>
    <property type="evidence" value="ECO:0007669"/>
    <property type="project" value="TreeGrafter"/>
</dbReference>
<dbReference type="Gene3D" id="3.30.40.10">
    <property type="entry name" value="Zinc/RING finger domain, C3HC4 (zinc finger)"/>
    <property type="match status" value="1"/>
</dbReference>
<dbReference type="GO" id="GO:0000977">
    <property type="term" value="F:RNA polymerase II transcription regulatory region sequence-specific DNA binding"/>
    <property type="evidence" value="ECO:0007669"/>
    <property type="project" value="TreeGrafter"/>
</dbReference>
<feature type="compositionally biased region" description="Basic and acidic residues" evidence="8">
    <location>
        <begin position="444"/>
        <end position="473"/>
    </location>
</feature>
<dbReference type="OrthoDB" id="436852at2759"/>
<feature type="compositionally biased region" description="Basic and acidic residues" evidence="8">
    <location>
        <begin position="1030"/>
        <end position="1052"/>
    </location>
</feature>
<evidence type="ECO:0000259" key="9">
    <source>
        <dbReference type="PROSITE" id="PS50016"/>
    </source>
</evidence>
<reference evidence="12" key="2">
    <citation type="submission" date="2015-01" db="EMBL/GenBank/DDBJ databases">
        <title>Evolutionary Origins and Diversification of the Mycorrhizal Mutualists.</title>
        <authorList>
            <consortium name="DOE Joint Genome Institute"/>
            <consortium name="Mycorrhizal Genomics Consortium"/>
            <person name="Kohler A."/>
            <person name="Kuo A."/>
            <person name="Nagy L.G."/>
            <person name="Floudas D."/>
            <person name="Copeland A."/>
            <person name="Barry K.W."/>
            <person name="Cichocki N."/>
            <person name="Veneault-Fourrey C."/>
            <person name="LaButti K."/>
            <person name="Lindquist E.A."/>
            <person name="Lipzen A."/>
            <person name="Lundell T."/>
            <person name="Morin E."/>
            <person name="Murat C."/>
            <person name="Riley R."/>
            <person name="Ohm R."/>
            <person name="Sun H."/>
            <person name="Tunlid A."/>
            <person name="Henrissat B."/>
            <person name="Grigoriev I.V."/>
            <person name="Hibbett D.S."/>
            <person name="Martin F."/>
        </authorList>
    </citation>
    <scope>NUCLEOTIDE SEQUENCE [LARGE SCALE GENOMIC DNA]</scope>
    <source>
        <strain evidence="12">Marx 270</strain>
    </source>
</reference>
<keyword evidence="6" id="KW-0862">Zinc</keyword>
<feature type="compositionally biased region" description="Low complexity" evidence="8">
    <location>
        <begin position="986"/>
        <end position="998"/>
    </location>
</feature>
<accession>A0A0C3PAV2</accession>
<dbReference type="PANTHER" id="PTHR11477">
    <property type="entry name" value="TRANSCRIPTION FACTOR S-II ZINC FINGER DOMAIN-CONTAINING PROTEIN"/>
    <property type="match status" value="1"/>
</dbReference>
<dbReference type="FunCoup" id="A0A0C3PAV2">
    <property type="interactions" value="196"/>
</dbReference>
<feature type="compositionally biased region" description="Polar residues" evidence="8">
    <location>
        <begin position="957"/>
        <end position="968"/>
    </location>
</feature>
<dbReference type="HOGENOM" id="CLU_011239_0_0_1"/>
<dbReference type="PROSITE" id="PS51321">
    <property type="entry name" value="TFIIS_CENTRAL"/>
    <property type="match status" value="1"/>
</dbReference>
<evidence type="ECO:0000256" key="7">
    <source>
        <dbReference type="PROSITE-ProRule" id="PRU00146"/>
    </source>
</evidence>
<feature type="compositionally biased region" description="Polar residues" evidence="8">
    <location>
        <begin position="234"/>
        <end position="251"/>
    </location>
</feature>
<feature type="compositionally biased region" description="Basic residues" evidence="8">
    <location>
        <begin position="186"/>
        <end position="195"/>
    </location>
</feature>
<dbReference type="InterPro" id="IPR019787">
    <property type="entry name" value="Znf_PHD-finger"/>
</dbReference>
<dbReference type="Gene3D" id="1.10.472.30">
    <property type="entry name" value="Transcription elongation factor S-II, central domain"/>
    <property type="match status" value="1"/>
</dbReference>
<proteinExistence type="inferred from homology"/>
<dbReference type="InterPro" id="IPR011011">
    <property type="entry name" value="Znf_FYVE_PHD"/>
</dbReference>
<feature type="compositionally biased region" description="Basic and acidic residues" evidence="8">
    <location>
        <begin position="136"/>
        <end position="152"/>
    </location>
</feature>
<dbReference type="Pfam" id="PF07744">
    <property type="entry name" value="SPOC"/>
    <property type="match status" value="1"/>
</dbReference>
<evidence type="ECO:0000259" key="10">
    <source>
        <dbReference type="PROSITE" id="PS51321"/>
    </source>
</evidence>
<dbReference type="AlphaFoldDB" id="A0A0C3PAV2"/>
<dbReference type="GO" id="GO:0006368">
    <property type="term" value="P:transcription elongation by RNA polymerase II"/>
    <property type="evidence" value="ECO:0007669"/>
    <property type="project" value="TreeGrafter"/>
</dbReference>
<gene>
    <name evidence="11" type="ORF">M404DRAFT_995235</name>
</gene>
<evidence type="ECO:0000256" key="1">
    <source>
        <dbReference type="ARBA" id="ARBA00002311"/>
    </source>
</evidence>
<dbReference type="GO" id="GO:0006362">
    <property type="term" value="P:transcription elongation by RNA polymerase I"/>
    <property type="evidence" value="ECO:0007669"/>
    <property type="project" value="TreeGrafter"/>
</dbReference>
<dbReference type="PANTHER" id="PTHR11477:SF11">
    <property type="entry name" value="TRANSCRIPTION FACTOR BYE1"/>
    <property type="match status" value="1"/>
</dbReference>
<evidence type="ECO:0000313" key="12">
    <source>
        <dbReference type="Proteomes" id="UP000054217"/>
    </source>
</evidence>
<feature type="compositionally biased region" description="Basic and acidic residues" evidence="8">
    <location>
        <begin position="36"/>
        <end position="52"/>
    </location>
</feature>
<dbReference type="InterPro" id="IPR013083">
    <property type="entry name" value="Znf_RING/FYVE/PHD"/>
</dbReference>
<evidence type="ECO:0000256" key="6">
    <source>
        <dbReference type="ARBA" id="ARBA00022833"/>
    </source>
</evidence>
<dbReference type="PROSITE" id="PS50016">
    <property type="entry name" value="ZF_PHD_2"/>
    <property type="match status" value="1"/>
</dbReference>
<dbReference type="PROSITE" id="PS01359">
    <property type="entry name" value="ZF_PHD_1"/>
    <property type="match status" value="1"/>
</dbReference>
<name>A0A0C3PAV2_PISTI</name>
<feature type="compositionally biased region" description="Acidic residues" evidence="8">
    <location>
        <begin position="166"/>
        <end position="179"/>
    </location>
</feature>
<keyword evidence="4" id="KW-0479">Metal-binding</keyword>
<feature type="region of interest" description="Disordered" evidence="8">
    <location>
        <begin position="444"/>
        <end position="524"/>
    </location>
</feature>
<feature type="region of interest" description="Disordered" evidence="8">
    <location>
        <begin position="1"/>
        <end position="65"/>
    </location>
</feature>
<comment type="similarity">
    <text evidence="2">Belongs to the BYE1 family.</text>
</comment>
<dbReference type="GO" id="GO:0008270">
    <property type="term" value="F:zinc ion binding"/>
    <property type="evidence" value="ECO:0007669"/>
    <property type="project" value="UniProtKB-KW"/>
</dbReference>
<feature type="compositionally biased region" description="Polar residues" evidence="8">
    <location>
        <begin position="595"/>
        <end position="611"/>
    </location>
</feature>
<keyword evidence="12" id="KW-1185">Reference proteome</keyword>
<feature type="region of interest" description="Disordered" evidence="8">
    <location>
        <begin position="955"/>
        <end position="1106"/>
    </location>
</feature>
<organism evidence="11 12">
    <name type="scientific">Pisolithus tinctorius Marx 270</name>
    <dbReference type="NCBI Taxonomy" id="870435"/>
    <lineage>
        <taxon>Eukaryota</taxon>
        <taxon>Fungi</taxon>
        <taxon>Dikarya</taxon>
        <taxon>Basidiomycota</taxon>
        <taxon>Agaricomycotina</taxon>
        <taxon>Agaricomycetes</taxon>
        <taxon>Agaricomycetidae</taxon>
        <taxon>Boletales</taxon>
        <taxon>Sclerodermatineae</taxon>
        <taxon>Pisolithaceae</taxon>
        <taxon>Pisolithus</taxon>
    </lineage>
</organism>
<evidence type="ECO:0000256" key="2">
    <source>
        <dbReference type="ARBA" id="ARBA00011050"/>
    </source>
</evidence>
<reference evidence="11 12" key="1">
    <citation type="submission" date="2014-04" db="EMBL/GenBank/DDBJ databases">
        <authorList>
            <consortium name="DOE Joint Genome Institute"/>
            <person name="Kuo A."/>
            <person name="Kohler A."/>
            <person name="Costa M.D."/>
            <person name="Nagy L.G."/>
            <person name="Floudas D."/>
            <person name="Copeland A."/>
            <person name="Barry K.W."/>
            <person name="Cichocki N."/>
            <person name="Veneault-Fourrey C."/>
            <person name="LaButti K."/>
            <person name="Lindquist E.A."/>
            <person name="Lipzen A."/>
            <person name="Lundell T."/>
            <person name="Morin E."/>
            <person name="Murat C."/>
            <person name="Sun H."/>
            <person name="Tunlid A."/>
            <person name="Henrissat B."/>
            <person name="Grigoriev I.V."/>
            <person name="Hibbett D.S."/>
            <person name="Martin F."/>
            <person name="Nordberg H.P."/>
            <person name="Cantor M.N."/>
            <person name="Hua S.X."/>
        </authorList>
    </citation>
    <scope>NUCLEOTIDE SEQUENCE [LARGE SCALE GENOMIC DNA]</scope>
    <source>
        <strain evidence="11 12">Marx 270</strain>
    </source>
</reference>
<evidence type="ECO:0000256" key="8">
    <source>
        <dbReference type="SAM" id="MobiDB-lite"/>
    </source>
</evidence>
<evidence type="ECO:0000313" key="11">
    <source>
        <dbReference type="EMBL" id="KIO10775.1"/>
    </source>
</evidence>
<dbReference type="InterPro" id="IPR036575">
    <property type="entry name" value="TFIIS_cen_dom_sf"/>
</dbReference>
<dbReference type="Proteomes" id="UP000054217">
    <property type="component" value="Unassembled WGS sequence"/>
</dbReference>
<dbReference type="Pfam" id="PF00628">
    <property type="entry name" value="PHD"/>
    <property type="match status" value="1"/>
</dbReference>
<feature type="compositionally biased region" description="Polar residues" evidence="8">
    <location>
        <begin position="999"/>
        <end position="1010"/>
    </location>
</feature>
<dbReference type="InParanoid" id="A0A0C3PAV2"/>
<dbReference type="InterPro" id="IPR012921">
    <property type="entry name" value="SPOC_C"/>
</dbReference>
<dbReference type="InterPro" id="IPR003618">
    <property type="entry name" value="TFIIS_cen_dom"/>
</dbReference>
<comment type="function">
    <text evidence="1">Negative regulator of transcription elongation.</text>
</comment>
<dbReference type="SMART" id="SM00249">
    <property type="entry name" value="PHD"/>
    <property type="match status" value="1"/>
</dbReference>
<feature type="region of interest" description="Disordered" evidence="8">
    <location>
        <begin position="136"/>
        <end position="267"/>
    </location>
</feature>
<feature type="compositionally biased region" description="Polar residues" evidence="8">
    <location>
        <begin position="503"/>
        <end position="518"/>
    </location>
</feature>
<keyword evidence="5 7" id="KW-0863">Zinc-finger</keyword>
<dbReference type="Pfam" id="PF07500">
    <property type="entry name" value="TFIIS_M"/>
    <property type="match status" value="1"/>
</dbReference>
<dbReference type="InterPro" id="IPR001965">
    <property type="entry name" value="Znf_PHD"/>
</dbReference>
<evidence type="ECO:0000256" key="5">
    <source>
        <dbReference type="ARBA" id="ARBA00022771"/>
    </source>
</evidence>
<dbReference type="GO" id="GO:0031564">
    <property type="term" value="P:transcription antitermination"/>
    <property type="evidence" value="ECO:0007669"/>
    <property type="project" value="TreeGrafter"/>
</dbReference>
<dbReference type="GO" id="GO:0005634">
    <property type="term" value="C:nucleus"/>
    <property type="evidence" value="ECO:0007669"/>
    <property type="project" value="TreeGrafter"/>
</dbReference>
<dbReference type="EMBL" id="KN831951">
    <property type="protein sequence ID" value="KIO10775.1"/>
    <property type="molecule type" value="Genomic_DNA"/>
</dbReference>
<dbReference type="CDD" id="cd21538">
    <property type="entry name" value="SPOC_TFIIS"/>
    <property type="match status" value="1"/>
</dbReference>